<sequence length="147" mass="16039">MGPFTSQLTTLPGDALQVKAKKVNSGPTTLWILNITNWSRLCIGWSTSPFDGKDGRQSGQLKPCDKSGRAIKTNVFEVTSLGQCSPDVWDIDDAGVITPTWRETGGSNGVPLRATGSNRFVFYSTQITSLFQPSHGNNVKFVYEPIE</sequence>
<protein>
    <submittedName>
        <fullName evidence="1">Uncharacterized protein</fullName>
    </submittedName>
</protein>
<evidence type="ECO:0000313" key="2">
    <source>
        <dbReference type="Proteomes" id="UP000054248"/>
    </source>
</evidence>
<proteinExistence type="predicted"/>
<keyword evidence="2" id="KW-1185">Reference proteome</keyword>
<dbReference type="EMBL" id="KN823022">
    <property type="protein sequence ID" value="KIO26560.1"/>
    <property type="molecule type" value="Genomic_DNA"/>
</dbReference>
<name>A0A0C3Q9A0_9AGAM</name>
<accession>A0A0C3Q9A0</accession>
<dbReference type="Proteomes" id="UP000054248">
    <property type="component" value="Unassembled WGS sequence"/>
</dbReference>
<dbReference type="AlphaFoldDB" id="A0A0C3Q9A0"/>
<dbReference type="HOGENOM" id="CLU_117318_0_0_1"/>
<gene>
    <name evidence="1" type="ORF">M407DRAFT_24147</name>
</gene>
<reference evidence="1 2" key="1">
    <citation type="submission" date="2014-04" db="EMBL/GenBank/DDBJ databases">
        <authorList>
            <consortium name="DOE Joint Genome Institute"/>
            <person name="Kuo A."/>
            <person name="Girlanda M."/>
            <person name="Perotto S."/>
            <person name="Kohler A."/>
            <person name="Nagy L.G."/>
            <person name="Floudas D."/>
            <person name="Copeland A."/>
            <person name="Barry K.W."/>
            <person name="Cichocki N."/>
            <person name="Veneault-Fourrey C."/>
            <person name="LaButti K."/>
            <person name="Lindquist E.A."/>
            <person name="Lipzen A."/>
            <person name="Lundell T."/>
            <person name="Morin E."/>
            <person name="Murat C."/>
            <person name="Sun H."/>
            <person name="Tunlid A."/>
            <person name="Henrissat B."/>
            <person name="Grigoriev I.V."/>
            <person name="Hibbett D.S."/>
            <person name="Martin F."/>
            <person name="Nordberg H.P."/>
            <person name="Cantor M.N."/>
            <person name="Hua S.X."/>
        </authorList>
    </citation>
    <scope>NUCLEOTIDE SEQUENCE [LARGE SCALE GENOMIC DNA]</scope>
    <source>
        <strain evidence="1 2">MUT 4182</strain>
    </source>
</reference>
<dbReference type="OrthoDB" id="3223072at2759"/>
<evidence type="ECO:0000313" key="1">
    <source>
        <dbReference type="EMBL" id="KIO26560.1"/>
    </source>
</evidence>
<reference evidence="2" key="2">
    <citation type="submission" date="2015-01" db="EMBL/GenBank/DDBJ databases">
        <title>Evolutionary Origins and Diversification of the Mycorrhizal Mutualists.</title>
        <authorList>
            <consortium name="DOE Joint Genome Institute"/>
            <consortium name="Mycorrhizal Genomics Consortium"/>
            <person name="Kohler A."/>
            <person name="Kuo A."/>
            <person name="Nagy L.G."/>
            <person name="Floudas D."/>
            <person name="Copeland A."/>
            <person name="Barry K.W."/>
            <person name="Cichocki N."/>
            <person name="Veneault-Fourrey C."/>
            <person name="LaButti K."/>
            <person name="Lindquist E.A."/>
            <person name="Lipzen A."/>
            <person name="Lundell T."/>
            <person name="Morin E."/>
            <person name="Murat C."/>
            <person name="Riley R."/>
            <person name="Ohm R."/>
            <person name="Sun H."/>
            <person name="Tunlid A."/>
            <person name="Henrissat B."/>
            <person name="Grigoriev I.V."/>
            <person name="Hibbett D.S."/>
            <person name="Martin F."/>
        </authorList>
    </citation>
    <scope>NUCLEOTIDE SEQUENCE [LARGE SCALE GENOMIC DNA]</scope>
    <source>
        <strain evidence="2">MUT 4182</strain>
    </source>
</reference>
<organism evidence="1 2">
    <name type="scientific">Tulasnella calospora MUT 4182</name>
    <dbReference type="NCBI Taxonomy" id="1051891"/>
    <lineage>
        <taxon>Eukaryota</taxon>
        <taxon>Fungi</taxon>
        <taxon>Dikarya</taxon>
        <taxon>Basidiomycota</taxon>
        <taxon>Agaricomycotina</taxon>
        <taxon>Agaricomycetes</taxon>
        <taxon>Cantharellales</taxon>
        <taxon>Tulasnellaceae</taxon>
        <taxon>Tulasnella</taxon>
    </lineage>
</organism>